<feature type="non-terminal residue" evidence="1">
    <location>
        <position position="432"/>
    </location>
</feature>
<evidence type="ECO:0000313" key="1">
    <source>
        <dbReference type="EMBL" id="CAG8623498.1"/>
    </source>
</evidence>
<accession>A0ACA9MZ47</accession>
<keyword evidence="2" id="KW-1185">Reference proteome</keyword>
<protein>
    <submittedName>
        <fullName evidence="1">11140_t:CDS:1</fullName>
    </submittedName>
</protein>
<dbReference type="EMBL" id="CAJVPW010011235">
    <property type="protein sequence ID" value="CAG8623498.1"/>
    <property type="molecule type" value="Genomic_DNA"/>
</dbReference>
<comment type="caution">
    <text evidence="1">The sequence shown here is derived from an EMBL/GenBank/DDBJ whole genome shotgun (WGS) entry which is preliminary data.</text>
</comment>
<name>A0ACA9MZ47_9GLOM</name>
<sequence length="432" mass="49812">MAQKHTGGPEKHRFTNDIIIIGTKPNNKYNTYGICKACEESLGRDEALKDPITNKKDIVRNHLKKYTHFLAKLGSQDAVDAYCNRTDNEAEKSSQTSKKHSNTDMSDDDNCTSDLTSGVSSTMPTSNKKLKKRASAVSNFVVKDIANLATTFESPLEISGYNSNEEESNQSLNRLDKLYLPQNITEILLNDNFWHSITRLHSLLLPYCGALNKLQSDTARLYEVLQAFGGILRMWEEYQDYDLAQCMILRLEQRWKQKRKYPFDSATYEQFKESVLVFWEFAASSTRELGPLAVRLFGICVNAASVERLWSSMGFLHTNRRNRLPQSHTCDTKFNQSSATPINENTDESSELNTDLDNTDVDEEQDIEPSNLTSTDDWENQLRDWEQMLIDEETARLEEEEEERDNHYDYMDDDLLSDYRHPAIDDRAKWEL</sequence>
<dbReference type="Proteomes" id="UP000789366">
    <property type="component" value="Unassembled WGS sequence"/>
</dbReference>
<proteinExistence type="predicted"/>
<evidence type="ECO:0000313" key="2">
    <source>
        <dbReference type="Proteomes" id="UP000789366"/>
    </source>
</evidence>
<gene>
    <name evidence="1" type="ORF">SPELUC_LOCUS7955</name>
</gene>
<feature type="non-terminal residue" evidence="1">
    <location>
        <position position="1"/>
    </location>
</feature>
<organism evidence="1 2">
    <name type="scientific">Cetraspora pellucida</name>
    <dbReference type="NCBI Taxonomy" id="1433469"/>
    <lineage>
        <taxon>Eukaryota</taxon>
        <taxon>Fungi</taxon>
        <taxon>Fungi incertae sedis</taxon>
        <taxon>Mucoromycota</taxon>
        <taxon>Glomeromycotina</taxon>
        <taxon>Glomeromycetes</taxon>
        <taxon>Diversisporales</taxon>
        <taxon>Gigasporaceae</taxon>
        <taxon>Cetraspora</taxon>
    </lineage>
</organism>
<reference evidence="1" key="1">
    <citation type="submission" date="2021-06" db="EMBL/GenBank/DDBJ databases">
        <authorList>
            <person name="Kallberg Y."/>
            <person name="Tangrot J."/>
            <person name="Rosling A."/>
        </authorList>
    </citation>
    <scope>NUCLEOTIDE SEQUENCE</scope>
    <source>
        <strain evidence="1">28 12/20/2015</strain>
    </source>
</reference>